<proteinExistence type="predicted"/>
<feature type="transmembrane region" description="Helical" evidence="1">
    <location>
        <begin position="48"/>
        <end position="68"/>
    </location>
</feature>
<evidence type="ECO:0000313" key="2">
    <source>
        <dbReference type="EMBL" id="MFC4060800.1"/>
    </source>
</evidence>
<evidence type="ECO:0000313" key="3">
    <source>
        <dbReference type="Proteomes" id="UP001595850"/>
    </source>
</evidence>
<dbReference type="Proteomes" id="UP001595850">
    <property type="component" value="Unassembled WGS sequence"/>
</dbReference>
<comment type="caution">
    <text evidence="2">The sequence shown here is derived from an EMBL/GenBank/DDBJ whole genome shotgun (WGS) entry which is preliminary data.</text>
</comment>
<protein>
    <submittedName>
        <fullName evidence="2">Uncharacterized protein</fullName>
    </submittedName>
</protein>
<keyword evidence="3" id="KW-1185">Reference proteome</keyword>
<keyword evidence="1" id="KW-0472">Membrane</keyword>
<accession>A0ABV8IA74</accession>
<sequence>MTTAHSGSTTPATPARNALYSDRRFQYTLAAFFLLSLSNTLVRRHSDLDLLSGVLTGLFVVTAVSLAWQFGRARR</sequence>
<name>A0ABV8IA74_9ACTN</name>
<organism evidence="2 3">
    <name type="scientific">Planomonospora corallina</name>
    <dbReference type="NCBI Taxonomy" id="1806052"/>
    <lineage>
        <taxon>Bacteria</taxon>
        <taxon>Bacillati</taxon>
        <taxon>Actinomycetota</taxon>
        <taxon>Actinomycetes</taxon>
        <taxon>Streptosporangiales</taxon>
        <taxon>Streptosporangiaceae</taxon>
        <taxon>Planomonospora</taxon>
    </lineage>
</organism>
<reference evidence="3" key="1">
    <citation type="journal article" date="2019" name="Int. J. Syst. Evol. Microbiol.">
        <title>The Global Catalogue of Microorganisms (GCM) 10K type strain sequencing project: providing services to taxonomists for standard genome sequencing and annotation.</title>
        <authorList>
            <consortium name="The Broad Institute Genomics Platform"/>
            <consortium name="The Broad Institute Genome Sequencing Center for Infectious Disease"/>
            <person name="Wu L."/>
            <person name="Ma J."/>
        </authorList>
    </citation>
    <scope>NUCLEOTIDE SEQUENCE [LARGE SCALE GENOMIC DNA]</scope>
    <source>
        <strain evidence="3">TBRC 4489</strain>
    </source>
</reference>
<feature type="transmembrane region" description="Helical" evidence="1">
    <location>
        <begin position="25"/>
        <end position="42"/>
    </location>
</feature>
<gene>
    <name evidence="2" type="ORF">ACFOWE_21065</name>
</gene>
<evidence type="ECO:0000256" key="1">
    <source>
        <dbReference type="SAM" id="Phobius"/>
    </source>
</evidence>
<keyword evidence="1" id="KW-0812">Transmembrane</keyword>
<dbReference type="RefSeq" id="WP_377290398.1">
    <property type="nucleotide sequence ID" value="NZ_JBHSBM010000024.1"/>
</dbReference>
<keyword evidence="1" id="KW-1133">Transmembrane helix</keyword>
<dbReference type="EMBL" id="JBHSBM010000024">
    <property type="protein sequence ID" value="MFC4060800.1"/>
    <property type="molecule type" value="Genomic_DNA"/>
</dbReference>